<keyword evidence="2" id="KW-0732">Signal</keyword>
<feature type="region of interest" description="Disordered" evidence="1">
    <location>
        <begin position="28"/>
        <end position="49"/>
    </location>
</feature>
<evidence type="ECO:0000256" key="1">
    <source>
        <dbReference type="SAM" id="MobiDB-lite"/>
    </source>
</evidence>
<evidence type="ECO:0000313" key="4">
    <source>
        <dbReference type="Proteomes" id="UP000275078"/>
    </source>
</evidence>
<reference evidence="3 4" key="1">
    <citation type="journal article" date="2018" name="Nat. Ecol. Evol.">
        <title>Pezizomycetes genomes reveal the molecular basis of ectomycorrhizal truffle lifestyle.</title>
        <authorList>
            <person name="Murat C."/>
            <person name="Payen T."/>
            <person name="Noel B."/>
            <person name="Kuo A."/>
            <person name="Morin E."/>
            <person name="Chen J."/>
            <person name="Kohler A."/>
            <person name="Krizsan K."/>
            <person name="Balestrini R."/>
            <person name="Da Silva C."/>
            <person name="Montanini B."/>
            <person name="Hainaut M."/>
            <person name="Levati E."/>
            <person name="Barry K.W."/>
            <person name="Belfiori B."/>
            <person name="Cichocki N."/>
            <person name="Clum A."/>
            <person name="Dockter R.B."/>
            <person name="Fauchery L."/>
            <person name="Guy J."/>
            <person name="Iotti M."/>
            <person name="Le Tacon F."/>
            <person name="Lindquist E.A."/>
            <person name="Lipzen A."/>
            <person name="Malagnac F."/>
            <person name="Mello A."/>
            <person name="Molinier V."/>
            <person name="Miyauchi S."/>
            <person name="Poulain J."/>
            <person name="Riccioni C."/>
            <person name="Rubini A."/>
            <person name="Sitrit Y."/>
            <person name="Splivallo R."/>
            <person name="Traeger S."/>
            <person name="Wang M."/>
            <person name="Zifcakova L."/>
            <person name="Wipf D."/>
            <person name="Zambonelli A."/>
            <person name="Paolocci F."/>
            <person name="Nowrousian M."/>
            <person name="Ottonello S."/>
            <person name="Baldrian P."/>
            <person name="Spatafora J.W."/>
            <person name="Henrissat B."/>
            <person name="Nagy L.G."/>
            <person name="Aury J.M."/>
            <person name="Wincker P."/>
            <person name="Grigoriev I.V."/>
            <person name="Bonfante P."/>
            <person name="Martin F.M."/>
        </authorList>
    </citation>
    <scope>NUCLEOTIDE SEQUENCE [LARGE SCALE GENOMIC DNA]</scope>
    <source>
        <strain evidence="3 4">RN42</strain>
    </source>
</reference>
<organism evidence="3 4">
    <name type="scientific">Ascobolus immersus RN42</name>
    <dbReference type="NCBI Taxonomy" id="1160509"/>
    <lineage>
        <taxon>Eukaryota</taxon>
        <taxon>Fungi</taxon>
        <taxon>Dikarya</taxon>
        <taxon>Ascomycota</taxon>
        <taxon>Pezizomycotina</taxon>
        <taxon>Pezizomycetes</taxon>
        <taxon>Pezizales</taxon>
        <taxon>Ascobolaceae</taxon>
        <taxon>Ascobolus</taxon>
    </lineage>
</organism>
<keyword evidence="4" id="KW-1185">Reference proteome</keyword>
<gene>
    <name evidence="3" type="ORF">BJ508DRAFT_325535</name>
</gene>
<feature type="signal peptide" evidence="2">
    <location>
        <begin position="1"/>
        <end position="24"/>
    </location>
</feature>
<dbReference type="EMBL" id="ML119671">
    <property type="protein sequence ID" value="RPA82534.1"/>
    <property type="molecule type" value="Genomic_DNA"/>
</dbReference>
<feature type="compositionally biased region" description="Low complexity" evidence="1">
    <location>
        <begin position="40"/>
        <end position="49"/>
    </location>
</feature>
<proteinExistence type="predicted"/>
<evidence type="ECO:0000313" key="3">
    <source>
        <dbReference type="EMBL" id="RPA82534.1"/>
    </source>
</evidence>
<evidence type="ECO:0000256" key="2">
    <source>
        <dbReference type="SAM" id="SignalP"/>
    </source>
</evidence>
<protein>
    <recommendedName>
        <fullName evidence="5">Secreted protein</fullName>
    </recommendedName>
</protein>
<evidence type="ECO:0008006" key="5">
    <source>
        <dbReference type="Google" id="ProtNLM"/>
    </source>
</evidence>
<feature type="chain" id="PRO_5018330048" description="Secreted protein" evidence="2">
    <location>
        <begin position="25"/>
        <end position="231"/>
    </location>
</feature>
<sequence>MFRSLSLFNAMAFAFVFFSVTVSGLPRASQSSSTGRDHPSISSTYSLTSSDNTPDIPLVDMSDVPGWDEYLSNIHKTLSTGQSIDFNTGIHNDFYAHFEARALLQPHIIARRSTLSKRGPPSGTTCETSNASPRIMDCWYLLQTYQQNYRGRPGPRCMNNNHNGYFSSGCDTQMKRGSCAVGVCDRSNSEMDCRTVHNGFASIFWFCQMGDKVGGKFEFKDGNGKHKLILF</sequence>
<accession>A0A3N4ILP8</accession>
<name>A0A3N4ILP8_ASCIM</name>
<dbReference type="AlphaFoldDB" id="A0A3N4ILP8"/>
<dbReference type="Proteomes" id="UP000275078">
    <property type="component" value="Unassembled WGS sequence"/>
</dbReference>